<gene>
    <name evidence="2" type="ORF">PR048_031690</name>
</gene>
<name>A0ABQ9G604_9NEOP</name>
<accession>A0ABQ9G604</accession>
<evidence type="ECO:0000256" key="1">
    <source>
        <dbReference type="SAM" id="MobiDB-lite"/>
    </source>
</evidence>
<feature type="compositionally biased region" description="Polar residues" evidence="1">
    <location>
        <begin position="539"/>
        <end position="548"/>
    </location>
</feature>
<proteinExistence type="predicted"/>
<dbReference type="EMBL" id="JARBHB010000015">
    <property type="protein sequence ID" value="KAJ8867885.1"/>
    <property type="molecule type" value="Genomic_DNA"/>
</dbReference>
<evidence type="ECO:0000313" key="3">
    <source>
        <dbReference type="Proteomes" id="UP001159363"/>
    </source>
</evidence>
<feature type="region of interest" description="Disordered" evidence="1">
    <location>
        <begin position="532"/>
        <end position="607"/>
    </location>
</feature>
<keyword evidence="3" id="KW-1185">Reference proteome</keyword>
<sequence>MVDAALREHCTPVQSPARRGDGAFVACGNVTLIVPVLLRQKKGEQICRQACPLTLNESHYRLFTDKLDFKRVYTEVTFAIGSELIRHALDDTKPIADLQSNTKRIPYCQMWGNSGATANEQTSEVRLYKGNEESSIQRTCETTKEPYRLSANKITGSTLKVPWVHAARGKHCTPVQSLALSGDGALNEHDNVTRIAPALLAPQTRNKTPVSLLSLFLMSYAHASSPIAQPASHTPHCPVARSRRFPSRWSRLSQLVSLARRLSINSSHSYTHQLPARRPDVSFIATGLDLESSKYPESRLENQGDKPLENSSVKCKLNTTKVSMERRKRIIVSAHFLKHKKYQFPSVAMWCDVCVKPNVMGLFKRHAYRLAEERRGTRVFYEHMLHELHLQANNGAHITPRIRDTKQKLMHLLSEQFKNRHIMINDKSLFAEEKFSMFSIIKEQQQIRRKVINQLTDSDGAIVRDRPEIAQTLCRYFANLYSKQDTDDALLPSVLPGCENRVSCDSKTGMEAPCLVRNSVSLFIVPCPAPEKGRRRSLGSVSKSTLQCTHAPRAGPKPGEMKARDCSRHRRRRSRVYFSFPGPARRSGAVNGEAKYSARELRQRDPQ</sequence>
<evidence type="ECO:0000313" key="2">
    <source>
        <dbReference type="EMBL" id="KAJ8867885.1"/>
    </source>
</evidence>
<protein>
    <submittedName>
        <fullName evidence="2">Uncharacterized protein</fullName>
    </submittedName>
</protein>
<dbReference type="Proteomes" id="UP001159363">
    <property type="component" value="Chromosome 14"/>
</dbReference>
<comment type="caution">
    <text evidence="2">The sequence shown here is derived from an EMBL/GenBank/DDBJ whole genome shotgun (WGS) entry which is preliminary data.</text>
</comment>
<organism evidence="2 3">
    <name type="scientific">Dryococelus australis</name>
    <dbReference type="NCBI Taxonomy" id="614101"/>
    <lineage>
        <taxon>Eukaryota</taxon>
        <taxon>Metazoa</taxon>
        <taxon>Ecdysozoa</taxon>
        <taxon>Arthropoda</taxon>
        <taxon>Hexapoda</taxon>
        <taxon>Insecta</taxon>
        <taxon>Pterygota</taxon>
        <taxon>Neoptera</taxon>
        <taxon>Polyneoptera</taxon>
        <taxon>Phasmatodea</taxon>
        <taxon>Verophasmatodea</taxon>
        <taxon>Anareolatae</taxon>
        <taxon>Phasmatidae</taxon>
        <taxon>Eurycanthinae</taxon>
        <taxon>Dryococelus</taxon>
    </lineage>
</organism>
<feature type="compositionally biased region" description="Basic and acidic residues" evidence="1">
    <location>
        <begin position="596"/>
        <end position="607"/>
    </location>
</feature>
<reference evidence="2 3" key="1">
    <citation type="submission" date="2023-02" db="EMBL/GenBank/DDBJ databases">
        <title>LHISI_Scaffold_Assembly.</title>
        <authorList>
            <person name="Stuart O.P."/>
            <person name="Cleave R."/>
            <person name="Magrath M.J.L."/>
            <person name="Mikheyev A.S."/>
        </authorList>
    </citation>
    <scope>NUCLEOTIDE SEQUENCE [LARGE SCALE GENOMIC DNA]</scope>
    <source>
        <strain evidence="2">Daus_M_001</strain>
        <tissue evidence="2">Leg muscle</tissue>
    </source>
</reference>